<sequence>MVPPPYPPAGEEELLDYEEADDEAQAAEAGKAAEGAVKKGYVGIHSSGFKDFLLKPELLRAIQDCGFEHPSEVQHECIPQAILGMDVICQAKSGMGKTAVFVISTLQQLEPVDGQVSVVVLCHTRELAFQICHEYERFTTYMKNVRVGNFFGGLPIKQQREQLKDKDKCPHVIVGTPGRVKGLADEKNLDMSHVRHFVVDECDKCLENIDMRADVQAIFKKTPHDKQVMMFSATLSSEIRPVCKKFMRDPMEIYVDDEAKLTLHGLVQHYVMLNEDQKNRKLNDLLDALDFNQARASFLPCCRRTLAGAETSWCQQHGLPNATALRTFRSCAAACHSALVESLGEELKYEKDNYAQPEELAAGPPAGFSLTETDGDTLMSLSKEHKGERVTIDVMVNDQPEEELVEDQSGALDADVGAVFTASVTKGDQSLVFECKSDGQYFSVLHVSLEPAGGEEEESAYSGPVYEELDEKLQAHLEHYLAERGVNEELGAYLLPLIHDKEQREYVRWLARVQAFVNA</sequence>
<dbReference type="SUPFAM" id="SSF54529">
    <property type="entry name" value="Mitochondrial glycoprotein MAM33-like"/>
    <property type="match status" value="1"/>
</dbReference>
<proteinExistence type="predicted"/>
<dbReference type="GO" id="GO:0003676">
    <property type="term" value="F:nucleic acid binding"/>
    <property type="evidence" value="ECO:0007669"/>
    <property type="project" value="InterPro"/>
</dbReference>
<keyword evidence="1" id="KW-0547">Nucleotide-binding</keyword>
<evidence type="ECO:0000259" key="6">
    <source>
        <dbReference type="PROSITE" id="PS51192"/>
    </source>
</evidence>
<dbReference type="CDD" id="cd17950">
    <property type="entry name" value="DEADc_DDX39"/>
    <property type="match status" value="1"/>
</dbReference>
<evidence type="ECO:0000256" key="1">
    <source>
        <dbReference type="ARBA" id="ARBA00022741"/>
    </source>
</evidence>
<evidence type="ECO:0000256" key="5">
    <source>
        <dbReference type="PROSITE-ProRule" id="PRU00552"/>
    </source>
</evidence>
<dbReference type="InterPro" id="IPR014014">
    <property type="entry name" value="RNA_helicase_DEAD_Q_motif"/>
</dbReference>
<dbReference type="GO" id="GO:0005524">
    <property type="term" value="F:ATP binding"/>
    <property type="evidence" value="ECO:0007669"/>
    <property type="project" value="UniProtKB-KW"/>
</dbReference>
<keyword evidence="2" id="KW-0378">Hydrolase</keyword>
<dbReference type="Pfam" id="PF00270">
    <property type="entry name" value="DEAD"/>
    <property type="match status" value="1"/>
</dbReference>
<dbReference type="EMBL" id="GL433851">
    <property type="protein sequence ID" value="EFN53587.1"/>
    <property type="molecule type" value="Genomic_DNA"/>
</dbReference>
<dbReference type="KEGG" id="cvr:CHLNCDRAFT_136793"/>
<dbReference type="GO" id="GO:0016787">
    <property type="term" value="F:hydrolase activity"/>
    <property type="evidence" value="ECO:0007669"/>
    <property type="project" value="UniProtKB-KW"/>
</dbReference>
<dbReference type="Gene3D" id="3.10.280.10">
    <property type="entry name" value="Mitochondrial glycoprotein"/>
    <property type="match status" value="1"/>
</dbReference>
<dbReference type="FunFam" id="3.40.50.300:FF:000168">
    <property type="entry name" value="DEAD-box ATP-dependent RNA helicase 56-like"/>
    <property type="match status" value="1"/>
</dbReference>
<dbReference type="InterPro" id="IPR027417">
    <property type="entry name" value="P-loop_NTPase"/>
</dbReference>
<evidence type="ECO:0000313" key="8">
    <source>
        <dbReference type="EMBL" id="EFN53587.1"/>
    </source>
</evidence>
<dbReference type="PANTHER" id="PTHR47958">
    <property type="entry name" value="ATP-DEPENDENT RNA HELICASE DBP3"/>
    <property type="match status" value="1"/>
</dbReference>
<dbReference type="RefSeq" id="XP_005845689.1">
    <property type="nucleotide sequence ID" value="XM_005845627.1"/>
</dbReference>
<dbReference type="InParanoid" id="E1ZL31"/>
<dbReference type="Gene3D" id="3.40.50.300">
    <property type="entry name" value="P-loop containing nucleotide triphosphate hydrolases"/>
    <property type="match status" value="1"/>
</dbReference>
<keyword evidence="9" id="KW-1185">Reference proteome</keyword>
<keyword evidence="4" id="KW-0067">ATP-binding</keyword>
<dbReference type="GO" id="GO:0003724">
    <property type="term" value="F:RNA helicase activity"/>
    <property type="evidence" value="ECO:0007669"/>
    <property type="project" value="InterPro"/>
</dbReference>
<dbReference type="InterPro" id="IPR011545">
    <property type="entry name" value="DEAD/DEAH_box_helicase_dom"/>
</dbReference>
<keyword evidence="3" id="KW-0347">Helicase</keyword>
<name>E1ZL31_CHLVA</name>
<dbReference type="PROSITE" id="PS51195">
    <property type="entry name" value="Q_MOTIF"/>
    <property type="match status" value="1"/>
</dbReference>
<accession>E1ZL31</accession>
<dbReference type="InterPro" id="IPR036561">
    <property type="entry name" value="MAM33_sf"/>
</dbReference>
<dbReference type="Pfam" id="PF02330">
    <property type="entry name" value="MAM33"/>
    <property type="match status" value="1"/>
</dbReference>
<feature type="domain" description="Helicase ATP-binding" evidence="6">
    <location>
        <begin position="78"/>
        <end position="253"/>
    </location>
</feature>
<feature type="domain" description="DEAD-box RNA helicase Q" evidence="7">
    <location>
        <begin position="47"/>
        <end position="75"/>
    </location>
</feature>
<dbReference type="SMART" id="SM00487">
    <property type="entry name" value="DEXDc"/>
    <property type="match status" value="1"/>
</dbReference>
<dbReference type="OrthoDB" id="10265785at2759"/>
<gene>
    <name evidence="8" type="ORF">CHLNCDRAFT_136793</name>
</gene>
<evidence type="ECO:0000313" key="9">
    <source>
        <dbReference type="Proteomes" id="UP000008141"/>
    </source>
</evidence>
<reference evidence="8 9" key="1">
    <citation type="journal article" date="2010" name="Plant Cell">
        <title>The Chlorella variabilis NC64A genome reveals adaptation to photosymbiosis, coevolution with viruses, and cryptic sex.</title>
        <authorList>
            <person name="Blanc G."/>
            <person name="Duncan G."/>
            <person name="Agarkova I."/>
            <person name="Borodovsky M."/>
            <person name="Gurnon J."/>
            <person name="Kuo A."/>
            <person name="Lindquist E."/>
            <person name="Lucas S."/>
            <person name="Pangilinan J."/>
            <person name="Polle J."/>
            <person name="Salamov A."/>
            <person name="Terry A."/>
            <person name="Yamada T."/>
            <person name="Dunigan D.D."/>
            <person name="Grigoriev I.V."/>
            <person name="Claverie J.M."/>
            <person name="Van Etten J.L."/>
        </authorList>
    </citation>
    <scope>NUCLEOTIDE SEQUENCE [LARGE SCALE GENOMIC DNA]</scope>
    <source>
        <strain evidence="8 9">NC64A</strain>
    </source>
</reference>
<dbReference type="InterPro" id="IPR014001">
    <property type="entry name" value="Helicase_ATP-bd"/>
</dbReference>
<dbReference type="AlphaFoldDB" id="E1ZL31"/>
<dbReference type="SUPFAM" id="SSF52540">
    <property type="entry name" value="P-loop containing nucleoside triphosphate hydrolases"/>
    <property type="match status" value="1"/>
</dbReference>
<evidence type="ECO:0000256" key="3">
    <source>
        <dbReference type="ARBA" id="ARBA00022806"/>
    </source>
</evidence>
<dbReference type="InterPro" id="IPR003428">
    <property type="entry name" value="MAM33"/>
</dbReference>
<evidence type="ECO:0000259" key="7">
    <source>
        <dbReference type="PROSITE" id="PS51195"/>
    </source>
</evidence>
<organism evidence="9">
    <name type="scientific">Chlorella variabilis</name>
    <name type="common">Green alga</name>
    <dbReference type="NCBI Taxonomy" id="554065"/>
    <lineage>
        <taxon>Eukaryota</taxon>
        <taxon>Viridiplantae</taxon>
        <taxon>Chlorophyta</taxon>
        <taxon>core chlorophytes</taxon>
        <taxon>Trebouxiophyceae</taxon>
        <taxon>Chlorellales</taxon>
        <taxon>Chlorellaceae</taxon>
        <taxon>Chlorella clade</taxon>
        <taxon>Chlorella</taxon>
    </lineage>
</organism>
<evidence type="ECO:0000256" key="2">
    <source>
        <dbReference type="ARBA" id="ARBA00022801"/>
    </source>
</evidence>
<dbReference type="eggNOG" id="KOG0329">
    <property type="taxonomic scope" value="Eukaryota"/>
</dbReference>
<evidence type="ECO:0000256" key="4">
    <source>
        <dbReference type="ARBA" id="ARBA00022840"/>
    </source>
</evidence>
<dbReference type="GeneID" id="17352947"/>
<dbReference type="GO" id="GO:0005759">
    <property type="term" value="C:mitochondrial matrix"/>
    <property type="evidence" value="ECO:0007669"/>
    <property type="project" value="InterPro"/>
</dbReference>
<dbReference type="Proteomes" id="UP000008141">
    <property type="component" value="Unassembled WGS sequence"/>
</dbReference>
<feature type="short sequence motif" description="Q motif" evidence="5">
    <location>
        <begin position="47"/>
        <end position="75"/>
    </location>
</feature>
<evidence type="ECO:0008006" key="10">
    <source>
        <dbReference type="Google" id="ProtNLM"/>
    </source>
</evidence>
<protein>
    <recommendedName>
        <fullName evidence="10">RNA helicase</fullName>
    </recommendedName>
</protein>
<dbReference type="FunCoup" id="E1ZL31">
    <property type="interactions" value="1945"/>
</dbReference>
<dbReference type="eggNOG" id="KOG2536">
    <property type="taxonomic scope" value="Eukaryota"/>
</dbReference>
<dbReference type="PROSITE" id="PS51192">
    <property type="entry name" value="HELICASE_ATP_BIND_1"/>
    <property type="match status" value="1"/>
</dbReference>
<dbReference type="STRING" id="554065.E1ZL31"/>